<name>A0ABY3GZJ8_9ACTN</name>
<dbReference type="EMBL" id="VOGX01000018">
    <property type="protein sequence ID" value="TWV25699.1"/>
    <property type="molecule type" value="Genomic_DNA"/>
</dbReference>
<dbReference type="Pfam" id="PF20062">
    <property type="entry name" value="DUF6461"/>
    <property type="match status" value="1"/>
</dbReference>
<evidence type="ECO:0000313" key="2">
    <source>
        <dbReference type="Proteomes" id="UP000318052"/>
    </source>
</evidence>
<dbReference type="InterPro" id="IPR045592">
    <property type="entry name" value="DUF6461"/>
</dbReference>
<dbReference type="RefSeq" id="WP_146579821.1">
    <property type="nucleotide sequence ID" value="NZ_VOGX01000018.1"/>
</dbReference>
<dbReference type="Proteomes" id="UP000318052">
    <property type="component" value="Unassembled WGS sequence"/>
</dbReference>
<comment type="caution">
    <text evidence="1">The sequence shown here is derived from an EMBL/GenBank/DDBJ whole genome shotgun (WGS) entry which is preliminary data.</text>
</comment>
<protein>
    <submittedName>
        <fullName evidence="1">Uncharacterized protein</fullName>
    </submittedName>
</protein>
<organism evidence="1 2">
    <name type="scientific">Streptomyces albidoflavus</name>
    <dbReference type="NCBI Taxonomy" id="1886"/>
    <lineage>
        <taxon>Bacteria</taxon>
        <taxon>Bacillati</taxon>
        <taxon>Actinomycetota</taxon>
        <taxon>Actinomycetes</taxon>
        <taxon>Kitasatosporales</taxon>
        <taxon>Streptomycetaceae</taxon>
        <taxon>Streptomyces</taxon>
        <taxon>Streptomyces albidoflavus group</taxon>
    </lineage>
</organism>
<proteinExistence type="predicted"/>
<reference evidence="2" key="1">
    <citation type="journal article" date="2019" name="Microbiol. Resour. Announc.">
        <title>Draft Genomic Sequences of Streptomyces misionensis and Streptomyces albidoflavus, bacteria applied for phytopathogen biocontrol.</title>
        <authorList>
            <person name="Pylro V."/>
            <person name="Dias A."/>
            <person name="Andreote F."/>
            <person name="Varani A."/>
            <person name="Andreote C."/>
            <person name="Bernardo E."/>
            <person name="Martins T."/>
        </authorList>
    </citation>
    <scope>NUCLEOTIDE SEQUENCE [LARGE SCALE GENOMIC DNA]</scope>
    <source>
        <strain evidence="2">77</strain>
    </source>
</reference>
<accession>A0ABY3GZJ8</accession>
<sequence length="213" mass="23826">MTINSMFPNSQLYETGYCVIFARGVNPAELLARVSGQKVFQFHLNRIEAEAIKALGEDIEEEDVPDLNLEELYESGILNNSGPLLRAGTYNDWSFAIESEGPYLADDRLLRTASQNTEAISARVSETGSKWISYAERGEILSSFDPLFPHHDYGSRPSILEWLTNYQEAISRGDRADSFENAFREIQHALNCAVPKEADALRLLTVRVAGAYS</sequence>
<gene>
    <name evidence="1" type="ORF">FRZ02_02915</name>
</gene>
<keyword evidence="2" id="KW-1185">Reference proteome</keyword>
<evidence type="ECO:0000313" key="1">
    <source>
        <dbReference type="EMBL" id="TWV25699.1"/>
    </source>
</evidence>